<comment type="similarity">
    <text evidence="1">Belongs to the short-chain dehydrogenases/reductases (SDR) family.</text>
</comment>
<dbReference type="CDD" id="cd05233">
    <property type="entry name" value="SDR_c"/>
    <property type="match status" value="1"/>
</dbReference>
<gene>
    <name evidence="4" type="ORF">K491DRAFT_772042</name>
</gene>
<dbReference type="PRINTS" id="PR00080">
    <property type="entry name" value="SDRFAMILY"/>
</dbReference>
<dbReference type="InterPro" id="IPR002347">
    <property type="entry name" value="SDR_fam"/>
</dbReference>
<evidence type="ECO:0000313" key="4">
    <source>
        <dbReference type="EMBL" id="KAF2648446.1"/>
    </source>
</evidence>
<evidence type="ECO:0000313" key="5">
    <source>
        <dbReference type="Proteomes" id="UP000799324"/>
    </source>
</evidence>
<evidence type="ECO:0000256" key="1">
    <source>
        <dbReference type="ARBA" id="ARBA00006484"/>
    </source>
</evidence>
<evidence type="ECO:0000256" key="2">
    <source>
        <dbReference type="ARBA" id="ARBA00022857"/>
    </source>
</evidence>
<dbReference type="PROSITE" id="PS00061">
    <property type="entry name" value="ADH_SHORT"/>
    <property type="match status" value="1"/>
</dbReference>
<reference evidence="4" key="1">
    <citation type="journal article" date="2020" name="Stud. Mycol.">
        <title>101 Dothideomycetes genomes: a test case for predicting lifestyles and emergence of pathogens.</title>
        <authorList>
            <person name="Haridas S."/>
            <person name="Albert R."/>
            <person name="Binder M."/>
            <person name="Bloem J."/>
            <person name="Labutti K."/>
            <person name="Salamov A."/>
            <person name="Andreopoulos B."/>
            <person name="Baker S."/>
            <person name="Barry K."/>
            <person name="Bills G."/>
            <person name="Bluhm B."/>
            <person name="Cannon C."/>
            <person name="Castanera R."/>
            <person name="Culley D."/>
            <person name="Daum C."/>
            <person name="Ezra D."/>
            <person name="Gonzalez J."/>
            <person name="Henrissat B."/>
            <person name="Kuo A."/>
            <person name="Liang C."/>
            <person name="Lipzen A."/>
            <person name="Lutzoni F."/>
            <person name="Magnuson J."/>
            <person name="Mondo S."/>
            <person name="Nolan M."/>
            <person name="Ohm R."/>
            <person name="Pangilinan J."/>
            <person name="Park H.-J."/>
            <person name="Ramirez L."/>
            <person name="Alfaro M."/>
            <person name="Sun H."/>
            <person name="Tritt A."/>
            <person name="Yoshinaga Y."/>
            <person name="Zwiers L.-H."/>
            <person name="Turgeon B."/>
            <person name="Goodwin S."/>
            <person name="Spatafora J."/>
            <person name="Crous P."/>
            <person name="Grigoriev I."/>
        </authorList>
    </citation>
    <scope>NUCLEOTIDE SEQUENCE</scope>
    <source>
        <strain evidence="4">CBS 122681</strain>
    </source>
</reference>
<dbReference type="OrthoDB" id="1669814at2759"/>
<sequence length="253" mass="26533">MVEAARLRGKVIAVTGAGGGMGLATCKMLAARGAKVSMADVQEKTLYAARDEITSSGGEAFATIVDVSDENAVNAWISTTVEKYGRLDGAANLAGVLPKTFHTGTVQGQATEDWNFVLAVNLTGMMYCMRAQLQNMNDNGSVVNASSVAGLIGFANCAAYGASKFGVVGLTRCAAKEVGPTKGIRVNCIAPGIIDTPMYGAVKGHRGEDMPQVQQIKRDGRPDEVASLLCWLLCDESQYISGTVQQIDGGWVC</sequence>
<dbReference type="PANTHER" id="PTHR24321:SF8">
    <property type="entry name" value="ESTRADIOL 17-BETA-DEHYDROGENASE 8-RELATED"/>
    <property type="match status" value="1"/>
</dbReference>
<proteinExistence type="inferred from homology"/>
<organism evidence="4 5">
    <name type="scientific">Lophiostoma macrostomum CBS 122681</name>
    <dbReference type="NCBI Taxonomy" id="1314788"/>
    <lineage>
        <taxon>Eukaryota</taxon>
        <taxon>Fungi</taxon>
        <taxon>Dikarya</taxon>
        <taxon>Ascomycota</taxon>
        <taxon>Pezizomycotina</taxon>
        <taxon>Dothideomycetes</taxon>
        <taxon>Pleosporomycetidae</taxon>
        <taxon>Pleosporales</taxon>
        <taxon>Lophiostomataceae</taxon>
        <taxon>Lophiostoma</taxon>
    </lineage>
</organism>
<name>A0A6A6SKS1_9PLEO</name>
<dbReference type="Pfam" id="PF13561">
    <property type="entry name" value="adh_short_C2"/>
    <property type="match status" value="1"/>
</dbReference>
<dbReference type="PANTHER" id="PTHR24321">
    <property type="entry name" value="DEHYDROGENASES, SHORT CHAIN"/>
    <property type="match status" value="1"/>
</dbReference>
<accession>A0A6A6SKS1</accession>
<dbReference type="Gene3D" id="3.40.50.720">
    <property type="entry name" value="NAD(P)-binding Rossmann-like Domain"/>
    <property type="match status" value="1"/>
</dbReference>
<keyword evidence="2" id="KW-0521">NADP</keyword>
<dbReference type="InterPro" id="IPR036291">
    <property type="entry name" value="NAD(P)-bd_dom_sf"/>
</dbReference>
<keyword evidence="3" id="KW-0560">Oxidoreductase</keyword>
<evidence type="ECO:0000256" key="3">
    <source>
        <dbReference type="ARBA" id="ARBA00023002"/>
    </source>
</evidence>
<protein>
    <submittedName>
        <fullName evidence="4">3-oxoacyl-reductase</fullName>
    </submittedName>
</protein>
<dbReference type="EMBL" id="MU004538">
    <property type="protein sequence ID" value="KAF2648446.1"/>
    <property type="molecule type" value="Genomic_DNA"/>
</dbReference>
<dbReference type="AlphaFoldDB" id="A0A6A6SKS1"/>
<dbReference type="Proteomes" id="UP000799324">
    <property type="component" value="Unassembled WGS sequence"/>
</dbReference>
<dbReference type="PRINTS" id="PR00081">
    <property type="entry name" value="GDHRDH"/>
</dbReference>
<keyword evidence="5" id="KW-1185">Reference proteome</keyword>
<dbReference type="FunFam" id="3.40.50.720:FF:000084">
    <property type="entry name" value="Short-chain dehydrogenase reductase"/>
    <property type="match status" value="1"/>
</dbReference>
<dbReference type="InterPro" id="IPR020904">
    <property type="entry name" value="Sc_DH/Rdtase_CS"/>
</dbReference>
<dbReference type="SUPFAM" id="SSF51735">
    <property type="entry name" value="NAD(P)-binding Rossmann-fold domains"/>
    <property type="match status" value="1"/>
</dbReference>
<dbReference type="GO" id="GO:0016491">
    <property type="term" value="F:oxidoreductase activity"/>
    <property type="evidence" value="ECO:0007669"/>
    <property type="project" value="UniProtKB-KW"/>
</dbReference>